<evidence type="ECO:0000313" key="2">
    <source>
        <dbReference type="EMBL" id="KAF7842163.1"/>
    </source>
</evidence>
<organism evidence="2 3">
    <name type="scientific">Senna tora</name>
    <dbReference type="NCBI Taxonomy" id="362788"/>
    <lineage>
        <taxon>Eukaryota</taxon>
        <taxon>Viridiplantae</taxon>
        <taxon>Streptophyta</taxon>
        <taxon>Embryophyta</taxon>
        <taxon>Tracheophyta</taxon>
        <taxon>Spermatophyta</taxon>
        <taxon>Magnoliopsida</taxon>
        <taxon>eudicotyledons</taxon>
        <taxon>Gunneridae</taxon>
        <taxon>Pentapetalae</taxon>
        <taxon>rosids</taxon>
        <taxon>fabids</taxon>
        <taxon>Fabales</taxon>
        <taxon>Fabaceae</taxon>
        <taxon>Caesalpinioideae</taxon>
        <taxon>Cassia clade</taxon>
        <taxon>Senna</taxon>
    </lineage>
</organism>
<comment type="caution">
    <text evidence="2">The sequence shown here is derived from an EMBL/GenBank/DDBJ whole genome shotgun (WGS) entry which is preliminary data.</text>
</comment>
<dbReference type="AlphaFoldDB" id="A0A834XCZ5"/>
<protein>
    <submittedName>
        <fullName evidence="2">Uncharacterized protein</fullName>
    </submittedName>
</protein>
<evidence type="ECO:0000256" key="1">
    <source>
        <dbReference type="SAM" id="MobiDB-lite"/>
    </source>
</evidence>
<dbReference type="Proteomes" id="UP000634136">
    <property type="component" value="Unassembled WGS sequence"/>
</dbReference>
<name>A0A834XCZ5_9FABA</name>
<feature type="region of interest" description="Disordered" evidence="1">
    <location>
        <begin position="1"/>
        <end position="26"/>
    </location>
</feature>
<reference evidence="2" key="1">
    <citation type="submission" date="2020-09" db="EMBL/GenBank/DDBJ databases">
        <title>Genome-Enabled Discovery of Anthraquinone Biosynthesis in Senna tora.</title>
        <authorList>
            <person name="Kang S.-H."/>
            <person name="Pandey R.P."/>
            <person name="Lee C.-M."/>
            <person name="Sim J.-S."/>
            <person name="Jeong J.-T."/>
            <person name="Choi B.-S."/>
            <person name="Jung M."/>
            <person name="Ginzburg D."/>
            <person name="Zhao K."/>
            <person name="Won S.Y."/>
            <person name="Oh T.-J."/>
            <person name="Yu Y."/>
            <person name="Kim N.-H."/>
            <person name="Lee O.R."/>
            <person name="Lee T.-H."/>
            <person name="Bashyal P."/>
            <person name="Kim T.-S."/>
            <person name="Lee W.-H."/>
            <person name="Kawkins C."/>
            <person name="Kim C.-K."/>
            <person name="Kim J.S."/>
            <person name="Ahn B.O."/>
            <person name="Rhee S.Y."/>
            <person name="Sohng J.K."/>
        </authorList>
    </citation>
    <scope>NUCLEOTIDE SEQUENCE</scope>
    <source>
        <tissue evidence="2">Leaf</tissue>
    </source>
</reference>
<proteinExistence type="predicted"/>
<evidence type="ECO:0000313" key="3">
    <source>
        <dbReference type="Proteomes" id="UP000634136"/>
    </source>
</evidence>
<keyword evidence="3" id="KW-1185">Reference proteome</keyword>
<accession>A0A834XCZ5</accession>
<gene>
    <name evidence="2" type="ORF">G2W53_004461</name>
</gene>
<dbReference type="EMBL" id="JAAIUW010000002">
    <property type="protein sequence ID" value="KAF7842163.1"/>
    <property type="molecule type" value="Genomic_DNA"/>
</dbReference>
<sequence length="26" mass="2858">MGEVHAPHPPSESVLRGRGLVPYSER</sequence>